<keyword evidence="1" id="KW-1133">Transmembrane helix</keyword>
<keyword evidence="1" id="KW-0472">Membrane</keyword>
<geneLocation type="mitochondrion" evidence="2"/>
<feature type="transmembrane region" description="Helical" evidence="1">
    <location>
        <begin position="52"/>
        <end position="71"/>
    </location>
</feature>
<sequence>MMLMMYLILMVTSTMMLYLSTTPIMLGINILVMALLLSATLATSMSSWYAFLVFLIYVGGMLVMFVYFLALTPNQQMPTTSNAVYMAMTLTTLALVAGVTDTKVFISQEMWQDNMYLYSMNTTPILIMLALILLLTMIIVVKLTNRSGGPLRPFN</sequence>
<feature type="transmembrane region" description="Helical" evidence="1">
    <location>
        <begin position="83"/>
        <end position="105"/>
    </location>
</feature>
<evidence type="ECO:0000256" key="1">
    <source>
        <dbReference type="SAM" id="Phobius"/>
    </source>
</evidence>
<organism evidence="2">
    <name type="scientific">Metaphire guillelmi</name>
    <name type="common">Earthworm</name>
    <name type="synonym">Pheretima guillelmi</name>
    <dbReference type="NCBI Taxonomy" id="437222"/>
    <lineage>
        <taxon>Eukaryota</taxon>
        <taxon>Metazoa</taxon>
        <taxon>Spiralia</taxon>
        <taxon>Lophotrochozoa</taxon>
        <taxon>Annelida</taxon>
        <taxon>Clitellata</taxon>
        <taxon>Oligochaeta</taxon>
        <taxon>Crassiclitellata</taxon>
        <taxon>Megascolecida</taxon>
        <taxon>Megascolecidae</taxon>
        <taxon>Metaphire</taxon>
    </lineage>
</organism>
<feature type="transmembrane region" description="Helical" evidence="1">
    <location>
        <begin position="125"/>
        <end position="144"/>
    </location>
</feature>
<dbReference type="GeneID" id="27216748"/>
<name>A0A142AG41_METGU</name>
<dbReference type="AlphaFoldDB" id="A0A142AG41"/>
<evidence type="ECO:0000313" key="2">
    <source>
        <dbReference type="EMBL" id="AMO27052.1"/>
    </source>
</evidence>
<dbReference type="CTD" id="4541"/>
<dbReference type="RefSeq" id="YP_009244928.1">
    <property type="nucleotide sequence ID" value="NC_029869.1"/>
</dbReference>
<keyword evidence="1" id="KW-0812">Transmembrane</keyword>
<protein>
    <submittedName>
        <fullName evidence="2">NADH dehydrogenase subunit 6</fullName>
    </submittedName>
</protein>
<keyword evidence="2" id="KW-0496">Mitochondrion</keyword>
<gene>
    <name evidence="2" type="primary">ND6</name>
</gene>
<dbReference type="EMBL" id="KT429017">
    <property type="protein sequence ID" value="AMO27052.1"/>
    <property type="molecule type" value="Genomic_DNA"/>
</dbReference>
<reference evidence="2" key="1">
    <citation type="submission" date="2015-08" db="EMBL/GenBank/DDBJ databases">
        <authorList>
            <person name="Babu N.S."/>
            <person name="Beckwith C.J."/>
            <person name="Beseler K.G."/>
            <person name="Brison A."/>
            <person name="Carone J.V."/>
            <person name="Caskin T.P."/>
            <person name="Diamond M."/>
            <person name="Durham M.E."/>
            <person name="Foxe J.M."/>
            <person name="Go M."/>
            <person name="Henderson B.A."/>
            <person name="Jones I.B."/>
            <person name="McGettigan J.A."/>
            <person name="Micheletti S.J."/>
            <person name="Nasrallah M.E."/>
            <person name="Ortiz D."/>
            <person name="Piller C.R."/>
            <person name="Privatt S.R."/>
            <person name="Schneider S.L."/>
            <person name="Sharp S."/>
            <person name="Smith T.C."/>
            <person name="Stanton J.D."/>
            <person name="Ullery H.E."/>
            <person name="Wilson R.J."/>
            <person name="Serrano M.G."/>
            <person name="Buck G."/>
            <person name="Lee V."/>
            <person name="Wang Y."/>
            <person name="Carvalho R."/>
            <person name="Voegtly L."/>
            <person name="Shi R."/>
            <person name="Duckworth R."/>
            <person name="Johnson A."/>
            <person name="Loviza R."/>
            <person name="Walstead R."/>
            <person name="Shah Z."/>
            <person name="Kiflezghi M."/>
            <person name="Wade K."/>
            <person name="Ball S.L."/>
            <person name="Bradley K.W."/>
            <person name="Asai D.J."/>
            <person name="Bowman C.A."/>
            <person name="Russell D.A."/>
            <person name="Pope W.H."/>
            <person name="Jacobs-Sera D."/>
            <person name="Hendrix R.W."/>
            <person name="Hatfull G.F."/>
        </authorList>
    </citation>
    <scope>NUCLEOTIDE SEQUENCE</scope>
</reference>
<proteinExistence type="predicted"/>
<accession>A0A142AG41</accession>